<name>A0ABP8VKW3_9MICO</name>
<dbReference type="InterPro" id="IPR021125">
    <property type="entry name" value="DUF2127"/>
</dbReference>
<feature type="transmembrane region" description="Helical" evidence="2">
    <location>
        <begin position="119"/>
        <end position="136"/>
    </location>
</feature>
<protein>
    <recommendedName>
        <fullName evidence="5">DUF2127 domain-containing protein</fullName>
    </recommendedName>
</protein>
<feature type="transmembrane region" description="Helical" evidence="2">
    <location>
        <begin position="35"/>
        <end position="59"/>
    </location>
</feature>
<feature type="transmembrane region" description="Helical" evidence="2">
    <location>
        <begin position="142"/>
        <end position="161"/>
    </location>
</feature>
<dbReference type="Proteomes" id="UP001501295">
    <property type="component" value="Unassembled WGS sequence"/>
</dbReference>
<evidence type="ECO:0000256" key="1">
    <source>
        <dbReference type="SAM" id="MobiDB-lite"/>
    </source>
</evidence>
<dbReference type="Pfam" id="PF09900">
    <property type="entry name" value="DUF2127"/>
    <property type="match status" value="1"/>
</dbReference>
<comment type="caution">
    <text evidence="3">The sequence shown here is derived from an EMBL/GenBank/DDBJ whole genome shotgun (WGS) entry which is preliminary data.</text>
</comment>
<evidence type="ECO:0000256" key="2">
    <source>
        <dbReference type="SAM" id="Phobius"/>
    </source>
</evidence>
<evidence type="ECO:0000313" key="4">
    <source>
        <dbReference type="Proteomes" id="UP001501295"/>
    </source>
</evidence>
<reference evidence="4" key="1">
    <citation type="journal article" date="2019" name="Int. J. Syst. Evol. Microbiol.">
        <title>The Global Catalogue of Microorganisms (GCM) 10K type strain sequencing project: providing services to taxonomists for standard genome sequencing and annotation.</title>
        <authorList>
            <consortium name="The Broad Institute Genomics Platform"/>
            <consortium name="The Broad Institute Genome Sequencing Center for Infectious Disease"/>
            <person name="Wu L."/>
            <person name="Ma J."/>
        </authorList>
    </citation>
    <scope>NUCLEOTIDE SEQUENCE [LARGE SCALE GENOMIC DNA]</scope>
    <source>
        <strain evidence="4">JCM 18956</strain>
    </source>
</reference>
<organism evidence="3 4">
    <name type="scientific">Frondihabitans cladoniiphilus</name>
    <dbReference type="NCBI Taxonomy" id="715785"/>
    <lineage>
        <taxon>Bacteria</taxon>
        <taxon>Bacillati</taxon>
        <taxon>Actinomycetota</taxon>
        <taxon>Actinomycetes</taxon>
        <taxon>Micrococcales</taxon>
        <taxon>Microbacteriaceae</taxon>
        <taxon>Frondihabitans</taxon>
    </lineage>
</organism>
<keyword evidence="4" id="KW-1185">Reference proteome</keyword>
<keyword evidence="2" id="KW-0812">Transmembrane</keyword>
<accession>A0ABP8VKW3</accession>
<dbReference type="EMBL" id="BAABLM010000001">
    <property type="protein sequence ID" value="GAA4664274.1"/>
    <property type="molecule type" value="Genomic_DNA"/>
</dbReference>
<feature type="transmembrane region" description="Helical" evidence="2">
    <location>
        <begin position="79"/>
        <end position="99"/>
    </location>
</feature>
<evidence type="ECO:0000313" key="3">
    <source>
        <dbReference type="EMBL" id="GAA4664274.1"/>
    </source>
</evidence>
<keyword evidence="2" id="KW-0472">Membrane</keyword>
<evidence type="ECO:0008006" key="5">
    <source>
        <dbReference type="Google" id="ProtNLM"/>
    </source>
</evidence>
<keyword evidence="2" id="KW-1133">Transmembrane helix</keyword>
<feature type="region of interest" description="Disordered" evidence="1">
    <location>
        <begin position="173"/>
        <end position="199"/>
    </location>
</feature>
<proteinExistence type="predicted"/>
<gene>
    <name evidence="3" type="ORF">GCM10025780_01370</name>
</gene>
<feature type="compositionally biased region" description="Low complexity" evidence="1">
    <location>
        <begin position="173"/>
        <end position="184"/>
    </location>
</feature>
<sequence length="199" mass="21424">MTSLQTPPAAVAPVSSPKRGLLDLVFRWGVVAKGVYGLGEVLAGVFLIVVSPASVQGWASFLTQQRLSQDPDDFLSHSLVHLVAGLTASAMTFAAVYLLVHGLVKIGLLLAVLTERYRVYPWAIGILIAFIGYQAYELVVHYSIGLLILTLFDAAIVVLTVREYRHRPTRQALSPSLDLSSPGLRPEPEGSTETGRTGA</sequence>